<accession>J9FB16</accession>
<name>J9FB16_9ZZZZ</name>
<dbReference type="EMBL" id="AMCI01007772">
    <property type="protein sequence ID" value="EJW92076.1"/>
    <property type="molecule type" value="Genomic_DNA"/>
</dbReference>
<dbReference type="AlphaFoldDB" id="J9FB16"/>
<protein>
    <submittedName>
        <fullName evidence="1">Uncharacterized protein</fullName>
    </submittedName>
</protein>
<sequence length="34" mass="3535">MSSGLVDLDFANAIITVCRVNVIVTDACLSVPVV</sequence>
<comment type="caution">
    <text evidence="1">The sequence shown here is derived from an EMBL/GenBank/DDBJ whole genome shotgun (WGS) entry which is preliminary data.</text>
</comment>
<gene>
    <name evidence="1" type="ORF">EVA_19818</name>
</gene>
<proteinExistence type="predicted"/>
<reference evidence="1" key="1">
    <citation type="journal article" date="2012" name="PLoS ONE">
        <title>Gene sets for utilization of primary and secondary nutrition supplies in the distal gut of endangered iberian lynx.</title>
        <authorList>
            <person name="Alcaide M."/>
            <person name="Messina E."/>
            <person name="Richter M."/>
            <person name="Bargiela R."/>
            <person name="Peplies J."/>
            <person name="Huws S.A."/>
            <person name="Newbold C.J."/>
            <person name="Golyshin P.N."/>
            <person name="Simon M.A."/>
            <person name="Lopez G."/>
            <person name="Yakimov M.M."/>
            <person name="Ferrer M."/>
        </authorList>
    </citation>
    <scope>NUCLEOTIDE SEQUENCE</scope>
</reference>
<evidence type="ECO:0000313" key="1">
    <source>
        <dbReference type="EMBL" id="EJW92076.1"/>
    </source>
</evidence>
<organism evidence="1">
    <name type="scientific">gut metagenome</name>
    <dbReference type="NCBI Taxonomy" id="749906"/>
    <lineage>
        <taxon>unclassified sequences</taxon>
        <taxon>metagenomes</taxon>
        <taxon>organismal metagenomes</taxon>
    </lineage>
</organism>